<dbReference type="PANTHER" id="PTHR39206:SF1">
    <property type="entry name" value="SLL8004 PROTEIN"/>
    <property type="match status" value="1"/>
</dbReference>
<dbReference type="STRING" id="946333.A4W93_25540"/>
<dbReference type="Proteomes" id="UP000193427">
    <property type="component" value="Chromosome"/>
</dbReference>
<dbReference type="OrthoDB" id="9791543at2"/>
<keyword evidence="1" id="KW-0812">Transmembrane</keyword>
<dbReference type="InterPro" id="IPR027417">
    <property type="entry name" value="P-loop_NTPase"/>
</dbReference>
<keyword evidence="1" id="KW-0472">Membrane</keyword>
<keyword evidence="3" id="KW-1185">Reference proteome</keyword>
<name>A0A1W6LIK4_9BURK</name>
<reference evidence="2 3" key="1">
    <citation type="submission" date="2016-04" db="EMBL/GenBank/DDBJ databases">
        <title>Complete genome sequence of natural rubber-degrading, novel Gram-negative bacterium, Rhizobacter gummiphilus strain NS21.</title>
        <authorList>
            <person name="Tabata M."/>
            <person name="Kasai D."/>
            <person name="Fukuda M."/>
        </authorList>
    </citation>
    <scope>NUCLEOTIDE SEQUENCE [LARGE SCALE GENOMIC DNA]</scope>
    <source>
        <strain evidence="2 3">NS21</strain>
    </source>
</reference>
<feature type="transmembrane region" description="Helical" evidence="1">
    <location>
        <begin position="130"/>
        <end position="150"/>
    </location>
</feature>
<organism evidence="2 3">
    <name type="scientific">Piscinibacter gummiphilus</name>
    <dbReference type="NCBI Taxonomy" id="946333"/>
    <lineage>
        <taxon>Bacteria</taxon>
        <taxon>Pseudomonadati</taxon>
        <taxon>Pseudomonadota</taxon>
        <taxon>Betaproteobacteria</taxon>
        <taxon>Burkholderiales</taxon>
        <taxon>Sphaerotilaceae</taxon>
        <taxon>Piscinibacter</taxon>
    </lineage>
</organism>
<proteinExistence type="predicted"/>
<dbReference type="Gene3D" id="3.40.50.300">
    <property type="entry name" value="P-loop containing nucleotide triphosphate hydrolases"/>
    <property type="match status" value="1"/>
</dbReference>
<sequence length="243" mass="26822">MLDTALRSASNVQRPPAFILAGHNGSGKSTLWHDRLAHQLQIPLVNADRLTASILPPPDPLTGRIAPWAQRLRDDDERWQRLSQEGVQAFTGLIMSKQMPFAFETVFSHWKPRPDGTVESKADTVLQLQAAGYFVVLLFVGLATVQMSMLRVQTRRAQGGHGVPEAALRSRYARTQQAIAKAAPLADMTLMFDNSRSLADAFTLVRAQQGDSVLFDCRDRTEPALAELNTIAGLWLPKVAPSR</sequence>
<dbReference type="SUPFAM" id="SSF52540">
    <property type="entry name" value="P-loop containing nucleoside triphosphate hydrolases"/>
    <property type="match status" value="1"/>
</dbReference>
<gene>
    <name evidence="2" type="ORF">A4W93_25540</name>
</gene>
<evidence type="ECO:0000256" key="1">
    <source>
        <dbReference type="SAM" id="Phobius"/>
    </source>
</evidence>
<dbReference type="AlphaFoldDB" id="A0A1W6LIK4"/>
<dbReference type="PANTHER" id="PTHR39206">
    <property type="entry name" value="SLL8004 PROTEIN"/>
    <property type="match status" value="1"/>
</dbReference>
<evidence type="ECO:0000313" key="3">
    <source>
        <dbReference type="Proteomes" id="UP000193427"/>
    </source>
</evidence>
<keyword evidence="1" id="KW-1133">Transmembrane helix</keyword>
<dbReference type="KEGG" id="rgu:A4W93_25540"/>
<evidence type="ECO:0000313" key="2">
    <source>
        <dbReference type="EMBL" id="ARN24056.1"/>
    </source>
</evidence>
<accession>A0A1W6LIK4</accession>
<protein>
    <submittedName>
        <fullName evidence="2">Toxin</fullName>
    </submittedName>
</protein>
<dbReference type="EMBL" id="CP015118">
    <property type="protein sequence ID" value="ARN24056.1"/>
    <property type="molecule type" value="Genomic_DNA"/>
</dbReference>